<feature type="transmembrane region" description="Helical" evidence="5">
    <location>
        <begin position="180"/>
        <end position="201"/>
    </location>
</feature>
<evidence type="ECO:0000256" key="2">
    <source>
        <dbReference type="ARBA" id="ARBA00022692"/>
    </source>
</evidence>
<feature type="transmembrane region" description="Helical" evidence="5">
    <location>
        <begin position="213"/>
        <end position="232"/>
    </location>
</feature>
<evidence type="ECO:0000256" key="1">
    <source>
        <dbReference type="ARBA" id="ARBA00004651"/>
    </source>
</evidence>
<dbReference type="PANTHER" id="PTHR42718:SF39">
    <property type="entry name" value="ACTINORHODIN TRANSPORTER-RELATED"/>
    <property type="match status" value="1"/>
</dbReference>
<dbReference type="RefSeq" id="WP_101468988.1">
    <property type="nucleotide sequence ID" value="NZ_PJMW01000003.1"/>
</dbReference>
<feature type="transmembrane region" description="Helical" evidence="5">
    <location>
        <begin position="20"/>
        <end position="46"/>
    </location>
</feature>
<feature type="transmembrane region" description="Helical" evidence="5">
    <location>
        <begin position="447"/>
        <end position="469"/>
    </location>
</feature>
<evidence type="ECO:0000313" key="7">
    <source>
        <dbReference type="EMBL" id="PKV76834.1"/>
    </source>
</evidence>
<dbReference type="OrthoDB" id="783189at2"/>
<dbReference type="PROSITE" id="PS50850">
    <property type="entry name" value="MFS"/>
    <property type="match status" value="1"/>
</dbReference>
<comment type="subcellular location">
    <subcellularLocation>
        <location evidence="1">Cell membrane</location>
        <topology evidence="1">Multi-pass membrane protein</topology>
    </subcellularLocation>
</comment>
<dbReference type="Gene3D" id="1.20.1720.10">
    <property type="entry name" value="Multidrug resistance protein D"/>
    <property type="match status" value="1"/>
</dbReference>
<dbReference type="Pfam" id="PF07690">
    <property type="entry name" value="MFS_1"/>
    <property type="match status" value="2"/>
</dbReference>
<dbReference type="AlphaFoldDB" id="A0A2N3V5E0"/>
<organism evidence="7 8">
    <name type="scientific">Nocardia fluminea</name>
    <dbReference type="NCBI Taxonomy" id="134984"/>
    <lineage>
        <taxon>Bacteria</taxon>
        <taxon>Bacillati</taxon>
        <taxon>Actinomycetota</taxon>
        <taxon>Actinomycetes</taxon>
        <taxon>Mycobacteriales</taxon>
        <taxon>Nocardiaceae</taxon>
        <taxon>Nocardia</taxon>
    </lineage>
</organism>
<feature type="transmembrane region" description="Helical" evidence="5">
    <location>
        <begin position="145"/>
        <end position="168"/>
    </location>
</feature>
<comment type="caution">
    <text evidence="7">The sequence shown here is derived from an EMBL/GenBank/DDBJ whole genome shotgun (WGS) entry which is preliminary data.</text>
</comment>
<proteinExistence type="predicted"/>
<accession>A0A2N3V5E0</accession>
<gene>
    <name evidence="7" type="ORF">ATK86_7241</name>
</gene>
<dbReference type="InterPro" id="IPR036259">
    <property type="entry name" value="MFS_trans_sf"/>
</dbReference>
<evidence type="ECO:0000313" key="8">
    <source>
        <dbReference type="Proteomes" id="UP000233766"/>
    </source>
</evidence>
<dbReference type="GO" id="GO:0005886">
    <property type="term" value="C:plasma membrane"/>
    <property type="evidence" value="ECO:0007669"/>
    <property type="project" value="UniProtKB-SubCell"/>
</dbReference>
<feature type="transmembrane region" description="Helical" evidence="5">
    <location>
        <begin position="422"/>
        <end position="441"/>
    </location>
</feature>
<feature type="transmembrane region" description="Helical" evidence="5">
    <location>
        <begin position="238"/>
        <end position="260"/>
    </location>
</feature>
<feature type="transmembrane region" description="Helical" evidence="5">
    <location>
        <begin position="88"/>
        <end position="105"/>
    </location>
</feature>
<keyword evidence="8" id="KW-1185">Reference proteome</keyword>
<sequence length="480" mass="48865">MSTSTSTRDDATEALYPRRWAAMVVLVLGFTLDLLNVTIVNVGLPAIQADLGGTPSQVGWIATAYLLAFAAALITAARLGDLWGRKRVFLIGLALFALSGAWSALANSPGELIASRAAQGAAAAILAPQVLSSLFVLFRGPERATVLGIFGVVAGLAQAGGLLLGGVLVTADVAGLGWRAIFWISVPAAVVLLGLAAWLVPESRAEGALRPRWLAAFGLTAGLVAIVFPLLEGRTYDWAPWIWLLLAAGIAAVALVAIVENRDAVGRAGALLPLELLRARISSVALVVQLVAFAAFSGFLLVFVLWLQEGQGYTALRAGVVTVAFSAGGLAVAPLVGRLTMQFGRYAVVAGTLFGAIGTLAVLGAALTATTDVNPWLLAPGLFVVGVGINLVQPPLTTLFLSTVPTRYAGSASGIWTTGQQFGGAVGVASLSAIFFGVAAGDGYGSALTACALTIIAALVVSAALCFALPSPAPSPEAAG</sequence>
<evidence type="ECO:0000256" key="4">
    <source>
        <dbReference type="ARBA" id="ARBA00023136"/>
    </source>
</evidence>
<name>A0A2N3V5E0_9NOCA</name>
<feature type="transmembrane region" description="Helical" evidence="5">
    <location>
        <begin position="58"/>
        <end position="76"/>
    </location>
</feature>
<dbReference type="GO" id="GO:0022857">
    <property type="term" value="F:transmembrane transporter activity"/>
    <property type="evidence" value="ECO:0007669"/>
    <property type="project" value="InterPro"/>
</dbReference>
<dbReference type="SUPFAM" id="SSF103473">
    <property type="entry name" value="MFS general substrate transporter"/>
    <property type="match status" value="2"/>
</dbReference>
<dbReference type="Gene3D" id="1.20.1250.20">
    <property type="entry name" value="MFS general substrate transporter like domains"/>
    <property type="match status" value="1"/>
</dbReference>
<dbReference type="Proteomes" id="UP000233766">
    <property type="component" value="Unassembled WGS sequence"/>
</dbReference>
<evidence type="ECO:0000259" key="6">
    <source>
        <dbReference type="PROSITE" id="PS50850"/>
    </source>
</evidence>
<feature type="transmembrane region" description="Helical" evidence="5">
    <location>
        <begin position="348"/>
        <end position="370"/>
    </location>
</feature>
<dbReference type="CDD" id="cd17321">
    <property type="entry name" value="MFS_MMR_MDR_like"/>
    <property type="match status" value="1"/>
</dbReference>
<dbReference type="InterPro" id="IPR011701">
    <property type="entry name" value="MFS"/>
</dbReference>
<dbReference type="EMBL" id="PJMW01000003">
    <property type="protein sequence ID" value="PKV76834.1"/>
    <property type="molecule type" value="Genomic_DNA"/>
</dbReference>
<feature type="transmembrane region" description="Helical" evidence="5">
    <location>
        <begin position="313"/>
        <end position="336"/>
    </location>
</feature>
<feature type="transmembrane region" description="Helical" evidence="5">
    <location>
        <begin position="281"/>
        <end position="307"/>
    </location>
</feature>
<dbReference type="InterPro" id="IPR020846">
    <property type="entry name" value="MFS_dom"/>
</dbReference>
<reference evidence="7 8" key="1">
    <citation type="submission" date="2017-12" db="EMBL/GenBank/DDBJ databases">
        <title>Sequencing the genomes of 1000 Actinobacteria strains.</title>
        <authorList>
            <person name="Klenk H.-P."/>
        </authorList>
    </citation>
    <scope>NUCLEOTIDE SEQUENCE [LARGE SCALE GENOMIC DNA]</scope>
    <source>
        <strain evidence="7 8">DSM 44489</strain>
    </source>
</reference>
<feature type="transmembrane region" description="Helical" evidence="5">
    <location>
        <begin position="376"/>
        <end position="401"/>
    </location>
</feature>
<feature type="domain" description="Major facilitator superfamily (MFS) profile" evidence="6">
    <location>
        <begin position="22"/>
        <end position="475"/>
    </location>
</feature>
<dbReference type="PANTHER" id="PTHR42718">
    <property type="entry name" value="MAJOR FACILITATOR SUPERFAMILY MULTIDRUG TRANSPORTER MFSC"/>
    <property type="match status" value="1"/>
</dbReference>
<keyword evidence="4 5" id="KW-0472">Membrane</keyword>
<protein>
    <submittedName>
        <fullName evidence="7">MFS transporter</fullName>
    </submittedName>
</protein>
<keyword evidence="2 5" id="KW-0812">Transmembrane</keyword>
<evidence type="ECO:0000256" key="5">
    <source>
        <dbReference type="SAM" id="Phobius"/>
    </source>
</evidence>
<feature type="transmembrane region" description="Helical" evidence="5">
    <location>
        <begin position="117"/>
        <end position="138"/>
    </location>
</feature>
<keyword evidence="3 5" id="KW-1133">Transmembrane helix</keyword>
<evidence type="ECO:0000256" key="3">
    <source>
        <dbReference type="ARBA" id="ARBA00022989"/>
    </source>
</evidence>